<reference evidence="8" key="1">
    <citation type="journal article" date="2014" name="Int. J. Syst. Evol. Microbiol.">
        <title>Complete genome sequence of Corynebacterium casei LMG S-19264T (=DSM 44701T), isolated from a smear-ripened cheese.</title>
        <authorList>
            <consortium name="US DOE Joint Genome Institute (JGI-PGF)"/>
            <person name="Walter F."/>
            <person name="Albersmeier A."/>
            <person name="Kalinowski J."/>
            <person name="Ruckert C."/>
        </authorList>
    </citation>
    <scope>NUCLEOTIDE SEQUENCE</scope>
    <source>
        <strain evidence="8">CGMCC 4.7201</strain>
    </source>
</reference>
<dbReference type="GO" id="GO:0020037">
    <property type="term" value="F:heme binding"/>
    <property type="evidence" value="ECO:0007669"/>
    <property type="project" value="InterPro"/>
</dbReference>
<dbReference type="InterPro" id="IPR017972">
    <property type="entry name" value="Cyt_P450_CS"/>
</dbReference>
<accession>A0A917ZWR7</accession>
<dbReference type="CDD" id="cd11030">
    <property type="entry name" value="CYP105-like"/>
    <property type="match status" value="1"/>
</dbReference>
<keyword evidence="9" id="KW-1185">Reference proteome</keyword>
<dbReference type="PANTHER" id="PTHR46696">
    <property type="entry name" value="P450, PUTATIVE (EUROFUNG)-RELATED"/>
    <property type="match status" value="1"/>
</dbReference>
<dbReference type="AlphaFoldDB" id="A0A917ZWR7"/>
<evidence type="ECO:0000256" key="5">
    <source>
        <dbReference type="ARBA" id="ARBA00023004"/>
    </source>
</evidence>
<evidence type="ECO:0000313" key="8">
    <source>
        <dbReference type="EMBL" id="GGO99499.1"/>
    </source>
</evidence>
<evidence type="ECO:0000256" key="3">
    <source>
        <dbReference type="ARBA" id="ARBA00022723"/>
    </source>
</evidence>
<organism evidence="8 9">
    <name type="scientific">Wenjunlia tyrosinilytica</name>
    <dbReference type="NCBI Taxonomy" id="1544741"/>
    <lineage>
        <taxon>Bacteria</taxon>
        <taxon>Bacillati</taxon>
        <taxon>Actinomycetota</taxon>
        <taxon>Actinomycetes</taxon>
        <taxon>Kitasatosporales</taxon>
        <taxon>Streptomycetaceae</taxon>
        <taxon>Wenjunlia</taxon>
    </lineage>
</organism>
<keyword evidence="4 7" id="KW-0560">Oxidoreductase</keyword>
<evidence type="ECO:0000313" key="9">
    <source>
        <dbReference type="Proteomes" id="UP000641932"/>
    </source>
</evidence>
<evidence type="ECO:0000256" key="1">
    <source>
        <dbReference type="ARBA" id="ARBA00010617"/>
    </source>
</evidence>
<dbReference type="SUPFAM" id="SSF48264">
    <property type="entry name" value="Cytochrome P450"/>
    <property type="match status" value="1"/>
</dbReference>
<evidence type="ECO:0000256" key="6">
    <source>
        <dbReference type="ARBA" id="ARBA00023033"/>
    </source>
</evidence>
<evidence type="ECO:0000256" key="7">
    <source>
        <dbReference type="RuleBase" id="RU000461"/>
    </source>
</evidence>
<dbReference type="PRINTS" id="PR00385">
    <property type="entry name" value="P450"/>
</dbReference>
<dbReference type="FunFam" id="1.10.630.10:FF:000018">
    <property type="entry name" value="Cytochrome P450 monooxygenase"/>
    <property type="match status" value="1"/>
</dbReference>
<dbReference type="PROSITE" id="PS00086">
    <property type="entry name" value="CYTOCHROME_P450"/>
    <property type="match status" value="1"/>
</dbReference>
<dbReference type="GO" id="GO:0004497">
    <property type="term" value="F:monooxygenase activity"/>
    <property type="evidence" value="ECO:0007669"/>
    <property type="project" value="UniProtKB-KW"/>
</dbReference>
<dbReference type="InterPro" id="IPR036396">
    <property type="entry name" value="Cyt_P450_sf"/>
</dbReference>
<dbReference type="InterPro" id="IPR002397">
    <property type="entry name" value="Cyt_P450_B"/>
</dbReference>
<protein>
    <submittedName>
        <fullName evidence="8">Cytochrome P450</fullName>
    </submittedName>
</protein>
<dbReference type="Pfam" id="PF00067">
    <property type="entry name" value="p450"/>
    <property type="match status" value="1"/>
</dbReference>
<dbReference type="PRINTS" id="PR00359">
    <property type="entry name" value="BP450"/>
</dbReference>
<comment type="caution">
    <text evidence="8">The sequence shown here is derived from an EMBL/GenBank/DDBJ whole genome shotgun (WGS) entry which is preliminary data.</text>
</comment>
<sequence>MNSSPVNPVKFPFGRASECPMDPPTEYRALRERSPVVRVTLPTGDSPWLVSRYDDIREIFVDPRFSSDMTHPGYPRLYVPGERQPGAFVAMDPPDHTRYRRTVASWFTSRAAERLRPRIQEMVDALLDDLLAGPPSADLVARFSSPLPAMVICEFLGVPYPDRDRFGKWVLTLTGRDASSEQQTEAMTQLFTYMYALVEAKEAEPGDDLLGQLAGNEIRDGELTRQEVVVIGLMLLSAGFDTTASSIALSVLALLENPEQAERLTAEPALLPSAAEELLRHQNVLQYGVGRVASEDVEVAGQLIRAGEGVILLTPSGGRDPDAYPLPDGLDIGRQGPDPMTFGHGIHNCVGKFLARVEIQVAVGTLFRRIPGLRLAVPVGELPFRDDSMVYSPCVLPVTW</sequence>
<dbReference type="Gene3D" id="1.10.630.10">
    <property type="entry name" value="Cytochrome P450"/>
    <property type="match status" value="1"/>
</dbReference>
<dbReference type="InterPro" id="IPR001128">
    <property type="entry name" value="Cyt_P450"/>
</dbReference>
<gene>
    <name evidence="8" type="ORF">GCM10012280_66080</name>
</gene>
<evidence type="ECO:0000256" key="4">
    <source>
        <dbReference type="ARBA" id="ARBA00023002"/>
    </source>
</evidence>
<reference evidence="8" key="2">
    <citation type="submission" date="2020-09" db="EMBL/GenBank/DDBJ databases">
        <authorList>
            <person name="Sun Q."/>
            <person name="Zhou Y."/>
        </authorList>
    </citation>
    <scope>NUCLEOTIDE SEQUENCE</scope>
    <source>
        <strain evidence="8">CGMCC 4.7201</strain>
    </source>
</reference>
<dbReference type="PANTHER" id="PTHR46696:SF1">
    <property type="entry name" value="CYTOCHROME P450 YJIB-RELATED"/>
    <property type="match status" value="1"/>
</dbReference>
<dbReference type="GO" id="GO:0016705">
    <property type="term" value="F:oxidoreductase activity, acting on paired donors, with incorporation or reduction of molecular oxygen"/>
    <property type="evidence" value="ECO:0007669"/>
    <property type="project" value="InterPro"/>
</dbReference>
<evidence type="ECO:0000256" key="2">
    <source>
        <dbReference type="ARBA" id="ARBA00022617"/>
    </source>
</evidence>
<keyword evidence="6 7" id="KW-0503">Monooxygenase</keyword>
<dbReference type="EMBL" id="BMMS01000046">
    <property type="protein sequence ID" value="GGO99499.1"/>
    <property type="molecule type" value="Genomic_DNA"/>
</dbReference>
<comment type="similarity">
    <text evidence="1 7">Belongs to the cytochrome P450 family.</text>
</comment>
<dbReference type="Proteomes" id="UP000641932">
    <property type="component" value="Unassembled WGS sequence"/>
</dbReference>
<name>A0A917ZWR7_9ACTN</name>
<proteinExistence type="inferred from homology"/>
<keyword evidence="5 7" id="KW-0408">Iron</keyword>
<keyword evidence="2 7" id="KW-0349">Heme</keyword>
<dbReference type="GO" id="GO:0005506">
    <property type="term" value="F:iron ion binding"/>
    <property type="evidence" value="ECO:0007669"/>
    <property type="project" value="InterPro"/>
</dbReference>
<keyword evidence="3 7" id="KW-0479">Metal-binding</keyword>
<dbReference type="RefSeq" id="WP_189135506.1">
    <property type="nucleotide sequence ID" value="NZ_BMMS01000046.1"/>
</dbReference>